<evidence type="ECO:0000256" key="1">
    <source>
        <dbReference type="ARBA" id="ARBA00004141"/>
    </source>
</evidence>
<dbReference type="GO" id="GO:0016787">
    <property type="term" value="F:hydrolase activity"/>
    <property type="evidence" value="ECO:0007669"/>
    <property type="project" value="TreeGrafter"/>
</dbReference>
<dbReference type="Pfam" id="PF07947">
    <property type="entry name" value="YhhN"/>
    <property type="match status" value="1"/>
</dbReference>
<evidence type="ECO:0000256" key="6">
    <source>
        <dbReference type="SAM" id="Phobius"/>
    </source>
</evidence>
<keyword evidence="3 6" id="KW-0812">Transmembrane</keyword>
<evidence type="ECO:0000313" key="8">
    <source>
        <dbReference type="Proteomes" id="UP000002066"/>
    </source>
</evidence>
<evidence type="ECO:0000256" key="4">
    <source>
        <dbReference type="ARBA" id="ARBA00022989"/>
    </source>
</evidence>
<dbReference type="OrthoDB" id="4227931at2"/>
<accession>A0A8D4BD44</accession>
<reference evidence="7 8" key="1">
    <citation type="submission" date="2011-01" db="EMBL/GenBank/DDBJ databases">
        <title>Complete sequence of chromosome of Streptomyces flavogriseus ATCC 33331.</title>
        <authorList>
            <consortium name="US DOE Joint Genome Institute"/>
            <person name="Lucas S."/>
            <person name="Copeland A."/>
            <person name="Lapidus A."/>
            <person name="Cheng J.-F."/>
            <person name="Goodwin L."/>
            <person name="Pitluck S."/>
            <person name="Davenport K."/>
            <person name="Detter J.C."/>
            <person name="Han C."/>
            <person name="Tapia R."/>
            <person name="Land M."/>
            <person name="Hauser L."/>
            <person name="Kyrpides N."/>
            <person name="Ivanova N."/>
            <person name="Ovchinnikova G."/>
            <person name="Pagani I."/>
            <person name="Brumm P."/>
            <person name="Mead D."/>
            <person name="Woyke T."/>
        </authorList>
    </citation>
    <scope>NUCLEOTIDE SEQUENCE [LARGE SCALE GENOMIC DNA]</scope>
    <source>
        <strain evidence="8">ATCC 33331 / IAF-45CD</strain>
    </source>
</reference>
<dbReference type="KEGG" id="sfa:Sfla_4991"/>
<proteinExistence type="inferred from homology"/>
<evidence type="ECO:0000313" key="7">
    <source>
        <dbReference type="EMBL" id="ADW06392.1"/>
    </source>
</evidence>
<dbReference type="EMBL" id="CP002475">
    <property type="protein sequence ID" value="ADW06392.1"/>
    <property type="molecule type" value="Genomic_DNA"/>
</dbReference>
<keyword evidence="5 6" id="KW-0472">Membrane</keyword>
<evidence type="ECO:0000256" key="5">
    <source>
        <dbReference type="ARBA" id="ARBA00023136"/>
    </source>
</evidence>
<feature type="transmembrane region" description="Helical" evidence="6">
    <location>
        <begin position="112"/>
        <end position="129"/>
    </location>
</feature>
<dbReference type="GO" id="GO:0016020">
    <property type="term" value="C:membrane"/>
    <property type="evidence" value="ECO:0007669"/>
    <property type="project" value="UniProtKB-SubCell"/>
</dbReference>
<keyword evidence="4 6" id="KW-1133">Transmembrane helix</keyword>
<dbReference type="AlphaFoldDB" id="A0A8D4BD44"/>
<evidence type="ECO:0000256" key="2">
    <source>
        <dbReference type="ARBA" id="ARBA00007375"/>
    </source>
</evidence>
<evidence type="ECO:0000256" key="3">
    <source>
        <dbReference type="ARBA" id="ARBA00022692"/>
    </source>
</evidence>
<dbReference type="PANTHER" id="PTHR31885:SF6">
    <property type="entry name" value="GH04784P"/>
    <property type="match status" value="1"/>
</dbReference>
<name>A0A8D4BD44_STRFA</name>
<protein>
    <submittedName>
        <fullName evidence="7">YhhN family protein</fullName>
    </submittedName>
</protein>
<sequence>MTPRAGAPRLVRPLLVAFLVVSAVHLAGLLAGQDAVHVATKPLLMLLLTGYAAARGGPGLLIAALLCGWAGDVLLMPDAEPAFLAGMGFFAAGHVCYLALFGRAPVRPVSGAVYAVVLVTFVALLWPGLPDGLRVPLTGYSLLLTAMAWRAGVLGRPAALGGALFLFSDALIATGIADLPQLPAHNFWIMLTYLAAQYLLTRGALDLHIDATGAAPGAYREGRIRI</sequence>
<comment type="similarity">
    <text evidence="2">Belongs to the TMEM86 family.</text>
</comment>
<feature type="transmembrane region" description="Helical" evidence="6">
    <location>
        <begin position="43"/>
        <end position="71"/>
    </location>
</feature>
<feature type="transmembrane region" description="Helical" evidence="6">
    <location>
        <begin position="83"/>
        <end position="100"/>
    </location>
</feature>
<dbReference type="InterPro" id="IPR012506">
    <property type="entry name" value="TMEM86B-like"/>
</dbReference>
<organism evidence="7 8">
    <name type="scientific">Streptomyces pratensis (strain ATCC 33331 / IAF-45CD)</name>
    <dbReference type="NCBI Taxonomy" id="591167"/>
    <lineage>
        <taxon>Bacteria</taxon>
        <taxon>Bacillati</taxon>
        <taxon>Actinomycetota</taxon>
        <taxon>Actinomycetes</taxon>
        <taxon>Kitasatosporales</taxon>
        <taxon>Streptomycetaceae</taxon>
        <taxon>Streptomyces</taxon>
    </lineage>
</organism>
<gene>
    <name evidence="7" type="ordered locus">Sfla_4991</name>
</gene>
<dbReference type="Proteomes" id="UP000002066">
    <property type="component" value="Chromosome"/>
</dbReference>
<comment type="subcellular location">
    <subcellularLocation>
        <location evidence="1">Membrane</location>
        <topology evidence="1">Multi-pass membrane protein</topology>
    </subcellularLocation>
</comment>
<dbReference type="PANTHER" id="PTHR31885">
    <property type="entry name" value="GH04784P"/>
    <property type="match status" value="1"/>
</dbReference>
<feature type="transmembrane region" description="Helical" evidence="6">
    <location>
        <begin position="12"/>
        <end position="31"/>
    </location>
</feature>